<evidence type="ECO:0000313" key="9">
    <source>
        <dbReference type="Proteomes" id="UP000694050"/>
    </source>
</evidence>
<evidence type="ECO:0000256" key="6">
    <source>
        <dbReference type="SAM" id="MobiDB-lite"/>
    </source>
</evidence>
<evidence type="ECO:0000256" key="2">
    <source>
        <dbReference type="ARBA" id="ARBA00022723"/>
    </source>
</evidence>
<dbReference type="CDD" id="cd12148">
    <property type="entry name" value="fungal_TF_MHR"/>
    <property type="match status" value="1"/>
</dbReference>
<sequence>MANAPGRPSKACDVCKKQKIRCSGERPSCKRCVRLKNICKYGTNRIHPRQNRSVTRAVIANGASQSVESRRLAPVALPANLSAESVSNHDFFQGIAPSLVNTLVELYFDNVYQSTLLLHKPIFLQSLADQAVKPHILLSILAWGANFYRNETGKATLKEQGLMTKWAKEAGPLVFQDAEDLSDDNLVTFCNLSLFWHSQGSWRISYLHKGNACQLLHINGTGPKNGSSLGAESRRRRFWACYLFHCFSCEKLFRFEAIADIESLPLPWPEEDFAVGSSRSAITTIANGVCSESIFGELIRGLNLWSSVVSVVRSEGDLSLRLQEIFRVENNISSWWNNVPDSSKLDPSSISTTPRKDLPKIMLTNLVYHQSLCVLHSSIVPLFCWSTGDRTYSSARQLSAQVAFDHAIAISSLITAILTTGYPLSSMPIFVAYAAYSSCAIQIPFLWCSEPSVRERAQSNIDANVKMIQGMSNYWKLASLLQLYVRCLHNVHKHNPPIISGEPKYMDISALVDFDVDASLAKSSILQFAGMLRSNENGYVKAGDETSDPTISRGGDVSSNPQTSDHTANTSNPNTIIPQTPKQLNSGPSEWPTLDIFNSLIDADMAGLFSVDDDFDLSFLDADQTSWDLGLDLEIP</sequence>
<comment type="caution">
    <text evidence="8">The sequence shown here is derived from an EMBL/GenBank/DDBJ whole genome shotgun (WGS) entry which is preliminary data.</text>
</comment>
<dbReference type="GO" id="GO:0005634">
    <property type="term" value="C:nucleus"/>
    <property type="evidence" value="ECO:0007669"/>
    <property type="project" value="UniProtKB-SubCell"/>
</dbReference>
<feature type="region of interest" description="Disordered" evidence="6">
    <location>
        <begin position="540"/>
        <end position="589"/>
    </location>
</feature>
<dbReference type="GO" id="GO:0000981">
    <property type="term" value="F:DNA-binding transcription factor activity, RNA polymerase II-specific"/>
    <property type="evidence" value="ECO:0007669"/>
    <property type="project" value="InterPro"/>
</dbReference>
<feature type="domain" description="Zn(2)-C6 fungal-type" evidence="7">
    <location>
        <begin position="11"/>
        <end position="41"/>
    </location>
</feature>
<protein>
    <submittedName>
        <fullName evidence="8">Putative transcriptional regulatory protein</fullName>
    </submittedName>
</protein>
<evidence type="ECO:0000256" key="1">
    <source>
        <dbReference type="ARBA" id="ARBA00004123"/>
    </source>
</evidence>
<dbReference type="GO" id="GO:0006351">
    <property type="term" value="P:DNA-templated transcription"/>
    <property type="evidence" value="ECO:0007669"/>
    <property type="project" value="InterPro"/>
</dbReference>
<keyword evidence="3" id="KW-0805">Transcription regulation</keyword>
<comment type="subcellular location">
    <subcellularLocation>
        <location evidence="1">Nucleus</location>
    </subcellularLocation>
</comment>
<dbReference type="Proteomes" id="UP000694050">
    <property type="component" value="Unassembled WGS sequence"/>
</dbReference>
<dbReference type="GO" id="GO:0003677">
    <property type="term" value="F:DNA binding"/>
    <property type="evidence" value="ECO:0007669"/>
    <property type="project" value="InterPro"/>
</dbReference>
<dbReference type="Pfam" id="PF04082">
    <property type="entry name" value="Fungal_trans"/>
    <property type="match status" value="1"/>
</dbReference>
<dbReference type="GO" id="GO:0008270">
    <property type="term" value="F:zinc ion binding"/>
    <property type="evidence" value="ECO:0007669"/>
    <property type="project" value="InterPro"/>
</dbReference>
<dbReference type="Pfam" id="PF00172">
    <property type="entry name" value="Zn_clus"/>
    <property type="match status" value="1"/>
</dbReference>
<dbReference type="EMBL" id="JAELUQ010000003">
    <property type="protein sequence ID" value="KAG7416807.1"/>
    <property type="molecule type" value="Genomic_DNA"/>
</dbReference>
<evidence type="ECO:0000313" key="8">
    <source>
        <dbReference type="EMBL" id="KAG7416807.1"/>
    </source>
</evidence>
<organism evidence="8 9">
    <name type="scientific">Fusarium oxysporum f. sp. rapae</name>
    <dbReference type="NCBI Taxonomy" id="485398"/>
    <lineage>
        <taxon>Eukaryota</taxon>
        <taxon>Fungi</taxon>
        <taxon>Dikarya</taxon>
        <taxon>Ascomycota</taxon>
        <taxon>Pezizomycotina</taxon>
        <taxon>Sordariomycetes</taxon>
        <taxon>Hypocreomycetidae</taxon>
        <taxon>Hypocreales</taxon>
        <taxon>Nectriaceae</taxon>
        <taxon>Fusarium</taxon>
        <taxon>Fusarium oxysporum species complex</taxon>
    </lineage>
</organism>
<dbReference type="PANTHER" id="PTHR47338">
    <property type="entry name" value="ZN(II)2CYS6 TRANSCRIPTION FACTOR (EUROFUNG)-RELATED"/>
    <property type="match status" value="1"/>
</dbReference>
<evidence type="ECO:0000259" key="7">
    <source>
        <dbReference type="PROSITE" id="PS50048"/>
    </source>
</evidence>
<keyword evidence="4" id="KW-0804">Transcription</keyword>
<keyword evidence="2" id="KW-0479">Metal-binding</keyword>
<dbReference type="InterPro" id="IPR007219">
    <property type="entry name" value="XnlR_reg_dom"/>
</dbReference>
<dbReference type="InterPro" id="IPR001138">
    <property type="entry name" value="Zn2Cys6_DnaBD"/>
</dbReference>
<dbReference type="SMART" id="SM00066">
    <property type="entry name" value="GAL4"/>
    <property type="match status" value="1"/>
</dbReference>
<feature type="compositionally biased region" description="Polar residues" evidence="6">
    <location>
        <begin position="557"/>
        <end position="588"/>
    </location>
</feature>
<evidence type="ECO:0000256" key="4">
    <source>
        <dbReference type="ARBA" id="ARBA00023163"/>
    </source>
</evidence>
<dbReference type="PROSITE" id="PS50048">
    <property type="entry name" value="ZN2_CY6_FUNGAL_2"/>
    <property type="match status" value="1"/>
</dbReference>
<evidence type="ECO:0000256" key="5">
    <source>
        <dbReference type="ARBA" id="ARBA00023242"/>
    </source>
</evidence>
<name>A0A8J5PD96_FUSOX</name>
<dbReference type="AlphaFoldDB" id="A0A8J5PD96"/>
<dbReference type="CDD" id="cd00067">
    <property type="entry name" value="GAL4"/>
    <property type="match status" value="1"/>
</dbReference>
<dbReference type="PROSITE" id="PS00463">
    <property type="entry name" value="ZN2_CY6_FUNGAL_1"/>
    <property type="match status" value="1"/>
</dbReference>
<dbReference type="InterPro" id="IPR050815">
    <property type="entry name" value="TF_fung"/>
</dbReference>
<keyword evidence="5" id="KW-0539">Nucleus</keyword>
<dbReference type="PANTHER" id="PTHR47338:SF5">
    <property type="entry name" value="ZN(II)2CYS6 TRANSCRIPTION FACTOR (EUROFUNG)"/>
    <property type="match status" value="1"/>
</dbReference>
<evidence type="ECO:0000256" key="3">
    <source>
        <dbReference type="ARBA" id="ARBA00023015"/>
    </source>
</evidence>
<accession>A0A8J5PD96</accession>
<gene>
    <name evidence="8" type="ORF">Forpe1208_v005288</name>
</gene>
<proteinExistence type="predicted"/>
<reference evidence="8" key="1">
    <citation type="submission" date="2021-04" db="EMBL/GenBank/DDBJ databases">
        <title>First draft genome resource for Brassicaceae pathogens Fusarium oxysporum f. sp. raphani and Fusarium oxysporum f. sp. rapae.</title>
        <authorList>
            <person name="Asai S."/>
        </authorList>
    </citation>
    <scope>NUCLEOTIDE SEQUENCE</scope>
    <source>
        <strain evidence="8">Tf1208</strain>
    </source>
</reference>